<dbReference type="Gene3D" id="1.20.5.1150">
    <property type="entry name" value="Ribosomal protein S8"/>
    <property type="match status" value="1"/>
</dbReference>
<dbReference type="PRINTS" id="PR00976">
    <property type="entry name" value="RIBOSOMALS21"/>
</dbReference>
<gene>
    <name evidence="5" type="primary">rpsU</name>
    <name evidence="7" type="ORF">BST85_07900</name>
</gene>
<dbReference type="RefSeq" id="WP_104812755.1">
    <property type="nucleotide sequence ID" value="NZ_MQUB01000001.1"/>
</dbReference>
<evidence type="ECO:0000256" key="2">
    <source>
        <dbReference type="ARBA" id="ARBA00022980"/>
    </source>
</evidence>
<name>A0A2S7KQC7_9FLAO</name>
<evidence type="ECO:0000313" key="8">
    <source>
        <dbReference type="Proteomes" id="UP000239800"/>
    </source>
</evidence>
<evidence type="ECO:0000313" key="7">
    <source>
        <dbReference type="EMBL" id="PQB04826.1"/>
    </source>
</evidence>
<organism evidence="7 8">
    <name type="scientific">Aureitalea marina</name>
    <dbReference type="NCBI Taxonomy" id="930804"/>
    <lineage>
        <taxon>Bacteria</taxon>
        <taxon>Pseudomonadati</taxon>
        <taxon>Bacteroidota</taxon>
        <taxon>Flavobacteriia</taxon>
        <taxon>Flavobacteriales</taxon>
        <taxon>Flavobacteriaceae</taxon>
        <taxon>Aureitalea</taxon>
    </lineage>
</organism>
<keyword evidence="8" id="KW-1185">Reference proteome</keyword>
<evidence type="ECO:0000256" key="4">
    <source>
        <dbReference type="ARBA" id="ARBA00035135"/>
    </source>
</evidence>
<keyword evidence="2 5" id="KW-0689">Ribosomal protein</keyword>
<dbReference type="PROSITE" id="PS01181">
    <property type="entry name" value="RIBOSOMAL_S21"/>
    <property type="match status" value="1"/>
</dbReference>
<proteinExistence type="inferred from homology"/>
<dbReference type="GO" id="GO:1990904">
    <property type="term" value="C:ribonucleoprotein complex"/>
    <property type="evidence" value="ECO:0007669"/>
    <property type="project" value="UniProtKB-KW"/>
</dbReference>
<keyword evidence="3 5" id="KW-0687">Ribonucleoprotein</keyword>
<accession>A0A2S7KQC7</accession>
<dbReference type="GO" id="GO:0003735">
    <property type="term" value="F:structural constituent of ribosome"/>
    <property type="evidence" value="ECO:0007669"/>
    <property type="project" value="InterPro"/>
</dbReference>
<dbReference type="NCBIfam" id="TIGR00030">
    <property type="entry name" value="S21p"/>
    <property type="match status" value="1"/>
</dbReference>
<dbReference type="InterPro" id="IPR038380">
    <property type="entry name" value="Ribosomal_bS21_sf"/>
</dbReference>
<comment type="caution">
    <text evidence="7">The sequence shown here is derived from an EMBL/GenBank/DDBJ whole genome shotgun (WGS) entry which is preliminary data.</text>
</comment>
<evidence type="ECO:0000256" key="3">
    <source>
        <dbReference type="ARBA" id="ARBA00023274"/>
    </source>
</evidence>
<dbReference type="InterPro" id="IPR018278">
    <property type="entry name" value="Ribosomal_bS21_CS"/>
</dbReference>
<dbReference type="GO" id="GO:0006412">
    <property type="term" value="P:translation"/>
    <property type="evidence" value="ECO:0007669"/>
    <property type="project" value="UniProtKB-UniRule"/>
</dbReference>
<dbReference type="GO" id="GO:0005840">
    <property type="term" value="C:ribosome"/>
    <property type="evidence" value="ECO:0007669"/>
    <property type="project" value="UniProtKB-KW"/>
</dbReference>
<dbReference type="EMBL" id="MQUB01000001">
    <property type="protein sequence ID" value="PQB04826.1"/>
    <property type="molecule type" value="Genomic_DNA"/>
</dbReference>
<dbReference type="InterPro" id="IPR001911">
    <property type="entry name" value="Ribosomal_bS21"/>
</dbReference>
<dbReference type="Pfam" id="PF01165">
    <property type="entry name" value="Ribosomal_S21"/>
    <property type="match status" value="1"/>
</dbReference>
<reference evidence="7 8" key="1">
    <citation type="submission" date="2016-11" db="EMBL/GenBank/DDBJ databases">
        <title>Trade-off between light-utilization and light-protection in marine flavobacteria.</title>
        <authorList>
            <person name="Kumagai Y."/>
        </authorList>
    </citation>
    <scope>NUCLEOTIDE SEQUENCE [LARGE SCALE GENOMIC DNA]</scope>
    <source>
        <strain evidence="7 8">NBRC 107741</strain>
    </source>
</reference>
<comment type="similarity">
    <text evidence="1 5 6">Belongs to the bacterial ribosomal protein bS21 family.</text>
</comment>
<protein>
    <recommendedName>
        <fullName evidence="4 5">Small ribosomal subunit protein bS21</fullName>
    </recommendedName>
</protein>
<dbReference type="Proteomes" id="UP000239800">
    <property type="component" value="Unassembled WGS sequence"/>
</dbReference>
<sequence length="62" mass="7450">MIPVKDGENIERALKRFKRKFDRTGTMRQLRARKQYTKPSVKRRAEVQKAQYIQSLRDAENL</sequence>
<evidence type="ECO:0000256" key="6">
    <source>
        <dbReference type="RuleBase" id="RU000667"/>
    </source>
</evidence>
<dbReference type="OrthoDB" id="598353at2"/>
<dbReference type="HAMAP" id="MF_00358">
    <property type="entry name" value="Ribosomal_bS21"/>
    <property type="match status" value="1"/>
</dbReference>
<evidence type="ECO:0000256" key="5">
    <source>
        <dbReference type="HAMAP-Rule" id="MF_00358"/>
    </source>
</evidence>
<evidence type="ECO:0000256" key="1">
    <source>
        <dbReference type="ARBA" id="ARBA00006640"/>
    </source>
</evidence>
<dbReference type="AlphaFoldDB" id="A0A2S7KQC7"/>